<proteinExistence type="predicted"/>
<dbReference type="EMBL" id="QLNQ01000018">
    <property type="protein sequence ID" value="RCK65930.1"/>
    <property type="molecule type" value="Genomic_DNA"/>
</dbReference>
<name>A0A367YJQ2_9ASCO</name>
<comment type="caution">
    <text evidence="2">The sequence shown here is derived from an EMBL/GenBank/DDBJ whole genome shotgun (WGS) entry which is preliminary data.</text>
</comment>
<evidence type="ECO:0000313" key="2">
    <source>
        <dbReference type="EMBL" id="RCK65930.1"/>
    </source>
</evidence>
<feature type="chain" id="PRO_5016883500" description="ER membrane protein complex subunit 10" evidence="1">
    <location>
        <begin position="19"/>
        <end position="210"/>
    </location>
</feature>
<dbReference type="Proteomes" id="UP000253472">
    <property type="component" value="Unassembled WGS sequence"/>
</dbReference>
<dbReference type="Pfam" id="PF21203">
    <property type="entry name" value="ECM10"/>
    <property type="match status" value="1"/>
</dbReference>
<keyword evidence="1" id="KW-0732">Signal</keyword>
<accession>A0A367YJQ2</accession>
<reference evidence="2 3" key="1">
    <citation type="submission" date="2018-06" db="EMBL/GenBank/DDBJ databases">
        <title>Whole genome sequencing of Candida tropicalis (genome annotated by CSBL at Korea University).</title>
        <authorList>
            <person name="Ahn J."/>
        </authorList>
    </citation>
    <scope>NUCLEOTIDE SEQUENCE [LARGE SCALE GENOMIC DNA]</scope>
    <source>
        <strain evidence="2 3">ATCC 20962</strain>
    </source>
</reference>
<dbReference type="OrthoDB" id="1894652at2759"/>
<feature type="signal peptide" evidence="1">
    <location>
        <begin position="1"/>
        <end position="18"/>
    </location>
</feature>
<evidence type="ECO:0000313" key="3">
    <source>
        <dbReference type="Proteomes" id="UP000253472"/>
    </source>
</evidence>
<protein>
    <recommendedName>
        <fullName evidence="4">ER membrane protein complex subunit 10</fullName>
    </recommendedName>
</protein>
<evidence type="ECO:0000256" key="1">
    <source>
        <dbReference type="SAM" id="SignalP"/>
    </source>
</evidence>
<organism evidence="2 3">
    <name type="scientific">Candida viswanathii</name>
    <dbReference type="NCBI Taxonomy" id="5486"/>
    <lineage>
        <taxon>Eukaryota</taxon>
        <taxon>Fungi</taxon>
        <taxon>Dikarya</taxon>
        <taxon>Ascomycota</taxon>
        <taxon>Saccharomycotina</taxon>
        <taxon>Pichiomycetes</taxon>
        <taxon>Debaryomycetaceae</taxon>
        <taxon>Candida/Lodderomyces clade</taxon>
        <taxon>Candida</taxon>
    </lineage>
</organism>
<sequence length="210" mass="23527">MQMIHTLVTLLLVSLASAEQKIDLFIKPIDEPVTDSIGFINDNSVYFVDNTQLDPSKKYCVGTKDLENHECFTFVDGVTSLNGTVLDAFIDENGEISRLALNFDDSSKTTIRDKLRRHKLQPAAVPNMNAESIKKLRQQAQQAQGGGGANGKVNTVKQKKLIKYIDDDGNEVEKEIEEEVEVDERSWIQKNWMYIVPPLLLFLVLGGDGK</sequence>
<gene>
    <name evidence="2" type="ORF">Cantr_01682</name>
</gene>
<evidence type="ECO:0008006" key="4">
    <source>
        <dbReference type="Google" id="ProtNLM"/>
    </source>
</evidence>
<keyword evidence="3" id="KW-1185">Reference proteome</keyword>
<dbReference type="AlphaFoldDB" id="A0A367YJQ2"/>